<evidence type="ECO:0000313" key="2">
    <source>
        <dbReference type="Proteomes" id="UP001420932"/>
    </source>
</evidence>
<dbReference type="Proteomes" id="UP001420932">
    <property type="component" value="Unassembled WGS sequence"/>
</dbReference>
<evidence type="ECO:0000313" key="1">
    <source>
        <dbReference type="EMBL" id="KAK9098781.1"/>
    </source>
</evidence>
<protein>
    <submittedName>
        <fullName evidence="1">Uncharacterized protein</fullName>
    </submittedName>
</protein>
<keyword evidence="2" id="KW-1185">Reference proteome</keyword>
<dbReference type="PANTHER" id="PTHR36780">
    <property type="entry name" value="OS05G0241400 PROTEIN"/>
    <property type="match status" value="1"/>
</dbReference>
<dbReference type="PANTHER" id="PTHR36780:SF1">
    <property type="entry name" value="PROFILIN"/>
    <property type="match status" value="1"/>
</dbReference>
<organism evidence="1 2">
    <name type="scientific">Stephania yunnanensis</name>
    <dbReference type="NCBI Taxonomy" id="152371"/>
    <lineage>
        <taxon>Eukaryota</taxon>
        <taxon>Viridiplantae</taxon>
        <taxon>Streptophyta</taxon>
        <taxon>Embryophyta</taxon>
        <taxon>Tracheophyta</taxon>
        <taxon>Spermatophyta</taxon>
        <taxon>Magnoliopsida</taxon>
        <taxon>Ranunculales</taxon>
        <taxon>Menispermaceae</taxon>
        <taxon>Menispermoideae</taxon>
        <taxon>Cissampelideae</taxon>
        <taxon>Stephania</taxon>
    </lineage>
</organism>
<gene>
    <name evidence="1" type="ORF">Syun_025826</name>
</gene>
<reference evidence="1 2" key="1">
    <citation type="submission" date="2024-01" db="EMBL/GenBank/DDBJ databases">
        <title>Genome assemblies of Stephania.</title>
        <authorList>
            <person name="Yang L."/>
        </authorList>
    </citation>
    <scope>NUCLEOTIDE SEQUENCE [LARGE SCALE GENOMIC DNA]</scope>
    <source>
        <strain evidence="1">YNDBR</strain>
        <tissue evidence="1">Leaf</tissue>
    </source>
</reference>
<dbReference type="AlphaFoldDB" id="A0AAP0ESE7"/>
<sequence length="191" mass="20774">MAGVFERVAKQLKLLKASSGSECWSLQEFQAGEIDNEGLKLFVDPARDLVSTHTGLGWALFSRKDSKIIRAGTSSVVDIDANSGLFNGPGFVHRTWERWMFPNVGSSGKLLKASFLLNYDPTGPSRLFSVIYDGSIGAASRAMAAIGQLAWQLSRRNLYIDIHEASKDLVDAEFSKTAGNLSSKETSGIRA</sequence>
<name>A0AAP0ESE7_9MAGN</name>
<proteinExistence type="predicted"/>
<comment type="caution">
    <text evidence="1">The sequence shown here is derived from an EMBL/GenBank/DDBJ whole genome shotgun (WGS) entry which is preliminary data.</text>
</comment>
<dbReference type="EMBL" id="JBBNAF010000011">
    <property type="protein sequence ID" value="KAK9098781.1"/>
    <property type="molecule type" value="Genomic_DNA"/>
</dbReference>
<accession>A0AAP0ESE7</accession>